<sequence length="97" mass="10781">MANQFQPIIKVWTGTCSPEPYTGPKQRPACCVLRNNNNSEPYTGPKQRPACCVLRNNNNSDLISEKKERRTAACFNCVTCGVDVVLHLKEPPALNYG</sequence>
<proteinExistence type="predicted"/>
<comment type="caution">
    <text evidence="1">The sequence shown here is derived from an EMBL/GenBank/DDBJ whole genome shotgun (WGS) entry which is preliminary data.</text>
</comment>
<gene>
    <name evidence="1" type="ORF">QE152_g34479</name>
</gene>
<dbReference type="AlphaFoldDB" id="A0AAW1ITB6"/>
<evidence type="ECO:0000313" key="2">
    <source>
        <dbReference type="Proteomes" id="UP001458880"/>
    </source>
</evidence>
<evidence type="ECO:0000313" key="1">
    <source>
        <dbReference type="EMBL" id="KAK9693029.1"/>
    </source>
</evidence>
<reference evidence="1 2" key="1">
    <citation type="journal article" date="2024" name="BMC Genomics">
        <title>De novo assembly and annotation of Popillia japonica's genome with initial clues to its potential as an invasive pest.</title>
        <authorList>
            <person name="Cucini C."/>
            <person name="Boschi S."/>
            <person name="Funari R."/>
            <person name="Cardaioli E."/>
            <person name="Iannotti N."/>
            <person name="Marturano G."/>
            <person name="Paoli F."/>
            <person name="Bruttini M."/>
            <person name="Carapelli A."/>
            <person name="Frati F."/>
            <person name="Nardi F."/>
        </authorList>
    </citation>
    <scope>NUCLEOTIDE SEQUENCE [LARGE SCALE GENOMIC DNA]</scope>
    <source>
        <strain evidence="1">DMR45628</strain>
    </source>
</reference>
<keyword evidence="2" id="KW-1185">Reference proteome</keyword>
<organism evidence="1 2">
    <name type="scientific">Popillia japonica</name>
    <name type="common">Japanese beetle</name>
    <dbReference type="NCBI Taxonomy" id="7064"/>
    <lineage>
        <taxon>Eukaryota</taxon>
        <taxon>Metazoa</taxon>
        <taxon>Ecdysozoa</taxon>
        <taxon>Arthropoda</taxon>
        <taxon>Hexapoda</taxon>
        <taxon>Insecta</taxon>
        <taxon>Pterygota</taxon>
        <taxon>Neoptera</taxon>
        <taxon>Endopterygota</taxon>
        <taxon>Coleoptera</taxon>
        <taxon>Polyphaga</taxon>
        <taxon>Scarabaeiformia</taxon>
        <taxon>Scarabaeidae</taxon>
        <taxon>Rutelinae</taxon>
        <taxon>Popillia</taxon>
    </lineage>
</organism>
<protein>
    <submittedName>
        <fullName evidence="1">Uncharacterized protein</fullName>
    </submittedName>
</protein>
<name>A0AAW1ITB6_POPJA</name>
<dbReference type="EMBL" id="JASPKY010000555">
    <property type="protein sequence ID" value="KAK9693029.1"/>
    <property type="molecule type" value="Genomic_DNA"/>
</dbReference>
<accession>A0AAW1ITB6</accession>
<dbReference type="Proteomes" id="UP001458880">
    <property type="component" value="Unassembled WGS sequence"/>
</dbReference>